<name>A0A8B7Y7G7_ACAPL</name>
<dbReference type="GO" id="GO:0006334">
    <property type="term" value="P:nucleosome assembly"/>
    <property type="evidence" value="ECO:0007669"/>
    <property type="project" value="TreeGrafter"/>
</dbReference>
<dbReference type="PANTHER" id="PTHR22691:SF8">
    <property type="entry name" value="PROTEIN SPT2 HOMOLOG"/>
    <property type="match status" value="1"/>
</dbReference>
<feature type="compositionally biased region" description="Basic and acidic residues" evidence="4">
    <location>
        <begin position="75"/>
        <end position="114"/>
    </location>
</feature>
<dbReference type="GO" id="GO:0006360">
    <property type="term" value="P:transcription by RNA polymerase I"/>
    <property type="evidence" value="ECO:0007669"/>
    <property type="project" value="TreeGrafter"/>
</dbReference>
<evidence type="ECO:0000259" key="5">
    <source>
        <dbReference type="Pfam" id="PF22878"/>
    </source>
</evidence>
<feature type="region of interest" description="Disordered" evidence="4">
    <location>
        <begin position="1"/>
        <end position="454"/>
    </location>
</feature>
<feature type="compositionally biased region" description="Basic and acidic residues" evidence="4">
    <location>
        <begin position="217"/>
        <end position="235"/>
    </location>
</feature>
<protein>
    <recommendedName>
        <fullName evidence="2">Protein SPT2 homolog</fullName>
    </recommendedName>
</protein>
<evidence type="ECO:0000256" key="2">
    <source>
        <dbReference type="ARBA" id="ARBA00013786"/>
    </source>
</evidence>
<feature type="compositionally biased region" description="Polar residues" evidence="4">
    <location>
        <begin position="239"/>
        <end position="254"/>
    </location>
</feature>
<dbReference type="GO" id="GO:0005730">
    <property type="term" value="C:nucleolus"/>
    <property type="evidence" value="ECO:0007669"/>
    <property type="project" value="TreeGrafter"/>
</dbReference>
<organism evidence="6 7">
    <name type="scientific">Acanthaster planci</name>
    <name type="common">Crown-of-thorns starfish</name>
    <dbReference type="NCBI Taxonomy" id="133434"/>
    <lineage>
        <taxon>Eukaryota</taxon>
        <taxon>Metazoa</taxon>
        <taxon>Echinodermata</taxon>
        <taxon>Eleutherozoa</taxon>
        <taxon>Asterozoa</taxon>
        <taxon>Asteroidea</taxon>
        <taxon>Valvatacea</taxon>
        <taxon>Valvatida</taxon>
        <taxon>Acanthasteridae</taxon>
        <taxon>Acanthaster</taxon>
    </lineage>
</organism>
<dbReference type="GeneID" id="110978454"/>
<feature type="compositionally biased region" description="Low complexity" evidence="4">
    <location>
        <begin position="283"/>
        <end position="293"/>
    </location>
</feature>
<feature type="compositionally biased region" description="Basic and acidic residues" evidence="4">
    <location>
        <begin position="49"/>
        <end position="68"/>
    </location>
</feature>
<keyword evidence="6" id="KW-1185">Reference proteome</keyword>
<accession>A0A8B7Y7G7</accession>
<dbReference type="OrthoDB" id="6259853at2759"/>
<feature type="region of interest" description="Disordered" evidence="4">
    <location>
        <begin position="513"/>
        <end position="532"/>
    </location>
</feature>
<dbReference type="RefSeq" id="XP_022089164.1">
    <property type="nucleotide sequence ID" value="XM_022233472.1"/>
</dbReference>
<feature type="domain" description="SPT2 homolog N-terminal" evidence="5">
    <location>
        <begin position="1"/>
        <end position="87"/>
    </location>
</feature>
<dbReference type="InterPro" id="IPR054552">
    <property type="entry name" value="SPT2_N"/>
</dbReference>
<comment type="similarity">
    <text evidence="1">Belongs to the SPT2 family.</text>
</comment>
<dbReference type="Proteomes" id="UP000694845">
    <property type="component" value="Unplaced"/>
</dbReference>
<dbReference type="Pfam" id="PF22878">
    <property type="entry name" value="SPT2_N"/>
    <property type="match status" value="1"/>
</dbReference>
<dbReference type="SMART" id="SM00784">
    <property type="entry name" value="SPT2"/>
    <property type="match status" value="1"/>
</dbReference>
<sequence length="532" mass="59681">MDFQKLLSIAARNNERAQKEVDERKRYSTVLPPPKKEKRNGVDQAAIRARLERKQQEVQQKASDEQAKKRQLLKLRAESNKKGKKSVEKPKVSGQRESDQRKHGYEDQKHEQKHQSFMKKIQKVAERTRKEGTEPVSKVAPDRPAKPKKPAPVQKGPMSYKQLLALAADQQNGGGSAENKPHTQGGTGADSQPPAEQSEPRNHRQDGMAAKKALATRKLEEARKRESHERRKSGEVKSGSGSNRKPQGTATEGPTSHHHRTNGKVAGKAETPVHLSSTKRPDTVTSKPATSTAKTKHSPAGTGKRYPITTDIRKNGAPNPNCTRQGKQELERKGRPAKLHQSRVEEYFEKKPAANRPRIAPPSRSPPRRQSKLDSFFDRASASTPGSSQGGSSRPQPGLERRVPPVGGQVPRKRPVPSSGPPPSFRAKRGRLLSEEESDYEDDGFIDDTPLEEGGAKDVSKYIKEIFGYDKSKYDYVSDYQLRNMEASFREIQKEEARTTRLGILEDLEDIRREREENRRLKANTATKKSRR</sequence>
<evidence type="ECO:0000256" key="4">
    <source>
        <dbReference type="SAM" id="MobiDB-lite"/>
    </source>
</evidence>
<feature type="compositionally biased region" description="Basic and acidic residues" evidence="4">
    <location>
        <begin position="342"/>
        <end position="352"/>
    </location>
</feature>
<evidence type="ECO:0000313" key="7">
    <source>
        <dbReference type="RefSeq" id="XP_022089164.1"/>
    </source>
</evidence>
<reference evidence="7" key="1">
    <citation type="submission" date="2025-08" db="UniProtKB">
        <authorList>
            <consortium name="RefSeq"/>
        </authorList>
    </citation>
    <scope>IDENTIFICATION</scope>
</reference>
<feature type="compositionally biased region" description="Basic and acidic residues" evidence="4">
    <location>
        <begin position="13"/>
        <end position="26"/>
    </location>
</feature>
<dbReference type="OMA" id="TPTIYNR"/>
<keyword evidence="3" id="KW-0175">Coiled coil</keyword>
<dbReference type="GO" id="GO:0003677">
    <property type="term" value="F:DNA binding"/>
    <property type="evidence" value="ECO:0007669"/>
    <property type="project" value="TreeGrafter"/>
</dbReference>
<evidence type="ECO:0000313" key="6">
    <source>
        <dbReference type="Proteomes" id="UP000694845"/>
    </source>
</evidence>
<dbReference type="GO" id="GO:0042393">
    <property type="term" value="F:histone binding"/>
    <property type="evidence" value="ECO:0007669"/>
    <property type="project" value="TreeGrafter"/>
</dbReference>
<dbReference type="Pfam" id="PF08243">
    <property type="entry name" value="SPT2"/>
    <property type="match status" value="1"/>
</dbReference>
<proteinExistence type="inferred from homology"/>
<evidence type="ECO:0000256" key="1">
    <source>
        <dbReference type="ARBA" id="ARBA00006461"/>
    </source>
</evidence>
<feature type="compositionally biased region" description="Basic and acidic residues" evidence="4">
    <location>
        <begin position="123"/>
        <end position="133"/>
    </location>
</feature>
<evidence type="ECO:0000256" key="3">
    <source>
        <dbReference type="ARBA" id="ARBA00023054"/>
    </source>
</evidence>
<dbReference type="InterPro" id="IPR013256">
    <property type="entry name" value="Chromatin_SPT2"/>
</dbReference>
<feature type="compositionally biased region" description="Acidic residues" evidence="4">
    <location>
        <begin position="435"/>
        <end position="451"/>
    </location>
</feature>
<gene>
    <name evidence="7" type="primary">LOC110978454</name>
</gene>
<dbReference type="PANTHER" id="PTHR22691">
    <property type="entry name" value="YEAST SPT2-RELATED"/>
    <property type="match status" value="1"/>
</dbReference>
<dbReference type="KEGG" id="aplc:110978454"/>
<dbReference type="AlphaFoldDB" id="A0A8B7Y7G7"/>
<feature type="compositionally biased region" description="Low complexity" evidence="4">
    <location>
        <begin position="380"/>
        <end position="398"/>
    </location>
</feature>